<keyword evidence="3" id="KW-1185">Reference proteome</keyword>
<evidence type="ECO:0000313" key="2">
    <source>
        <dbReference type="EMBL" id="MCI53378.1"/>
    </source>
</evidence>
<accession>A0A392SX02</accession>
<evidence type="ECO:0000256" key="1">
    <source>
        <dbReference type="SAM" id="SignalP"/>
    </source>
</evidence>
<dbReference type="EMBL" id="LXQA010462201">
    <property type="protein sequence ID" value="MCI53378.1"/>
    <property type="molecule type" value="Genomic_DNA"/>
</dbReference>
<dbReference type="AlphaFoldDB" id="A0A392SX02"/>
<evidence type="ECO:0000313" key="3">
    <source>
        <dbReference type="Proteomes" id="UP000265520"/>
    </source>
</evidence>
<reference evidence="2 3" key="1">
    <citation type="journal article" date="2018" name="Front. Plant Sci.">
        <title>Red Clover (Trifolium pratense) and Zigzag Clover (T. medium) - A Picture of Genomic Similarities and Differences.</title>
        <authorList>
            <person name="Dluhosova J."/>
            <person name="Istvanek J."/>
            <person name="Nedelnik J."/>
            <person name="Repkova J."/>
        </authorList>
    </citation>
    <scope>NUCLEOTIDE SEQUENCE [LARGE SCALE GENOMIC DNA]</scope>
    <source>
        <strain evidence="3">cv. 10/8</strain>
        <tissue evidence="2">Leaf</tissue>
    </source>
</reference>
<protein>
    <submittedName>
        <fullName evidence="2">Uncharacterized protein</fullName>
    </submittedName>
</protein>
<feature type="signal peptide" evidence="1">
    <location>
        <begin position="1"/>
        <end position="18"/>
    </location>
</feature>
<keyword evidence="1" id="KW-0732">Signal</keyword>
<feature type="chain" id="PRO_5017433270" evidence="1">
    <location>
        <begin position="19"/>
        <end position="51"/>
    </location>
</feature>
<organism evidence="2 3">
    <name type="scientific">Trifolium medium</name>
    <dbReference type="NCBI Taxonomy" id="97028"/>
    <lineage>
        <taxon>Eukaryota</taxon>
        <taxon>Viridiplantae</taxon>
        <taxon>Streptophyta</taxon>
        <taxon>Embryophyta</taxon>
        <taxon>Tracheophyta</taxon>
        <taxon>Spermatophyta</taxon>
        <taxon>Magnoliopsida</taxon>
        <taxon>eudicotyledons</taxon>
        <taxon>Gunneridae</taxon>
        <taxon>Pentapetalae</taxon>
        <taxon>rosids</taxon>
        <taxon>fabids</taxon>
        <taxon>Fabales</taxon>
        <taxon>Fabaceae</taxon>
        <taxon>Papilionoideae</taxon>
        <taxon>50 kb inversion clade</taxon>
        <taxon>NPAAA clade</taxon>
        <taxon>Hologalegina</taxon>
        <taxon>IRL clade</taxon>
        <taxon>Trifolieae</taxon>
        <taxon>Trifolium</taxon>
    </lineage>
</organism>
<dbReference type="Proteomes" id="UP000265520">
    <property type="component" value="Unassembled WGS sequence"/>
</dbReference>
<sequence length="51" mass="5112">NFLVFLALLPTAPSLGRAKPGAKGSPVTLELLVDAPSLGNSKPGAIHCSQG</sequence>
<proteinExistence type="predicted"/>
<name>A0A392SX02_9FABA</name>
<comment type="caution">
    <text evidence="2">The sequence shown here is derived from an EMBL/GenBank/DDBJ whole genome shotgun (WGS) entry which is preliminary data.</text>
</comment>
<feature type="non-terminal residue" evidence="2">
    <location>
        <position position="1"/>
    </location>
</feature>